<gene>
    <name evidence="1" type="ORF">PRZ48_005547</name>
</gene>
<evidence type="ECO:0000313" key="2">
    <source>
        <dbReference type="Proteomes" id="UP001305779"/>
    </source>
</evidence>
<dbReference type="Proteomes" id="UP001305779">
    <property type="component" value="Unassembled WGS sequence"/>
</dbReference>
<reference evidence="1 2" key="1">
    <citation type="journal article" date="2023" name="G3 (Bethesda)">
        <title>A chromosome-level genome assembly of Zasmidium syzygii isolated from banana leaves.</title>
        <authorList>
            <person name="van Westerhoven A.C."/>
            <person name="Mehrabi R."/>
            <person name="Talebi R."/>
            <person name="Steentjes M.B.F."/>
            <person name="Corcolon B."/>
            <person name="Chong P.A."/>
            <person name="Kema G.H.J."/>
            <person name="Seidl M.F."/>
        </authorList>
    </citation>
    <scope>NUCLEOTIDE SEQUENCE [LARGE SCALE GENOMIC DNA]</scope>
    <source>
        <strain evidence="1 2">P124</strain>
    </source>
</reference>
<evidence type="ECO:0000313" key="1">
    <source>
        <dbReference type="EMBL" id="KAK4502124.1"/>
    </source>
</evidence>
<dbReference type="EMBL" id="JAXOVC010000004">
    <property type="protein sequence ID" value="KAK4502124.1"/>
    <property type="molecule type" value="Genomic_DNA"/>
</dbReference>
<accession>A0ABR0EL63</accession>
<organism evidence="1 2">
    <name type="scientific">Zasmidium cellare</name>
    <name type="common">Wine cellar mold</name>
    <name type="synonym">Racodium cellare</name>
    <dbReference type="NCBI Taxonomy" id="395010"/>
    <lineage>
        <taxon>Eukaryota</taxon>
        <taxon>Fungi</taxon>
        <taxon>Dikarya</taxon>
        <taxon>Ascomycota</taxon>
        <taxon>Pezizomycotina</taxon>
        <taxon>Dothideomycetes</taxon>
        <taxon>Dothideomycetidae</taxon>
        <taxon>Mycosphaerellales</taxon>
        <taxon>Mycosphaerellaceae</taxon>
        <taxon>Zasmidium</taxon>
    </lineage>
</organism>
<comment type="caution">
    <text evidence="1">The sequence shown here is derived from an EMBL/GenBank/DDBJ whole genome shotgun (WGS) entry which is preliminary data.</text>
</comment>
<dbReference type="Gene3D" id="3.30.70.100">
    <property type="match status" value="2"/>
</dbReference>
<evidence type="ECO:0008006" key="3">
    <source>
        <dbReference type="Google" id="ProtNLM"/>
    </source>
</evidence>
<name>A0ABR0EL63_ZASCE</name>
<proteinExistence type="predicted"/>
<protein>
    <recommendedName>
        <fullName evidence="3">ABM domain-containing protein</fullName>
    </recommendedName>
</protein>
<dbReference type="SUPFAM" id="SSF54909">
    <property type="entry name" value="Dimeric alpha+beta barrel"/>
    <property type="match status" value="2"/>
</dbReference>
<dbReference type="InterPro" id="IPR011008">
    <property type="entry name" value="Dimeric_a/b-barrel"/>
</dbReference>
<sequence length="207" mass="23199">MVATEVLSAPFKPNSNPQELLQITKTLPTVQNIFSGFVHGKPNQMRAFLDWDSVEAHDAFNASEIFPAFLEDFKSRVAGPFTLWHVEFKPSLEALRKAQTAPVTEVVTFYFTGSPPAEFVEKALAFREVLAQQPGFVDVALGVTHEEVEYQGEKGHPLVVLIGWGSEQQWKTFAESEEYKQKSPGRSLEEGVLKGFEMEVVTLEPLR</sequence>
<keyword evidence="2" id="KW-1185">Reference proteome</keyword>